<keyword evidence="5 7" id="KW-1133">Transmembrane helix</keyword>
<evidence type="ECO:0000256" key="6">
    <source>
        <dbReference type="ARBA" id="ARBA00023136"/>
    </source>
</evidence>
<evidence type="ECO:0000313" key="9">
    <source>
        <dbReference type="Proteomes" id="UP001058974"/>
    </source>
</evidence>
<comment type="subcellular location">
    <subcellularLocation>
        <location evidence="1">Membrane</location>
        <topology evidence="1">Multi-pass membrane protein</topology>
    </subcellularLocation>
</comment>
<dbReference type="PANTHER" id="PTHR31585:SF44">
    <property type="entry name" value="FOLATE-BIOPTERIN TRANSPORTER 6-RELATED"/>
    <property type="match status" value="1"/>
</dbReference>
<dbReference type="PANTHER" id="PTHR31585">
    <property type="entry name" value="FOLATE-BIOPTERIN TRANSPORTER 1, CHLOROPLASTIC"/>
    <property type="match status" value="1"/>
</dbReference>
<comment type="caution">
    <text evidence="8">The sequence shown here is derived from an EMBL/GenBank/DDBJ whole genome shotgun (WGS) entry which is preliminary data.</text>
</comment>
<dbReference type="Pfam" id="PF03092">
    <property type="entry name" value="BT1"/>
    <property type="match status" value="1"/>
</dbReference>
<accession>A0A9D4W3H6</accession>
<feature type="transmembrane region" description="Helical" evidence="7">
    <location>
        <begin position="104"/>
        <end position="123"/>
    </location>
</feature>
<dbReference type="Proteomes" id="UP001058974">
    <property type="component" value="Chromosome 6"/>
</dbReference>
<dbReference type="Gramene" id="Psat06G0072500-T2">
    <property type="protein sequence ID" value="KAI5393715.1"/>
    <property type="gene ID" value="KIW84_060725"/>
</dbReference>
<organism evidence="8 9">
    <name type="scientific">Pisum sativum</name>
    <name type="common">Garden pea</name>
    <name type="synonym">Lathyrus oleraceus</name>
    <dbReference type="NCBI Taxonomy" id="3888"/>
    <lineage>
        <taxon>Eukaryota</taxon>
        <taxon>Viridiplantae</taxon>
        <taxon>Streptophyta</taxon>
        <taxon>Embryophyta</taxon>
        <taxon>Tracheophyta</taxon>
        <taxon>Spermatophyta</taxon>
        <taxon>Magnoliopsida</taxon>
        <taxon>eudicotyledons</taxon>
        <taxon>Gunneridae</taxon>
        <taxon>Pentapetalae</taxon>
        <taxon>rosids</taxon>
        <taxon>fabids</taxon>
        <taxon>Fabales</taxon>
        <taxon>Fabaceae</taxon>
        <taxon>Papilionoideae</taxon>
        <taxon>50 kb inversion clade</taxon>
        <taxon>NPAAA clade</taxon>
        <taxon>Hologalegina</taxon>
        <taxon>IRL clade</taxon>
        <taxon>Fabeae</taxon>
        <taxon>Lathyrus</taxon>
    </lineage>
</organism>
<feature type="transmembrane region" description="Helical" evidence="7">
    <location>
        <begin position="350"/>
        <end position="371"/>
    </location>
</feature>
<evidence type="ECO:0008006" key="10">
    <source>
        <dbReference type="Google" id="ProtNLM"/>
    </source>
</evidence>
<dbReference type="InterPro" id="IPR039309">
    <property type="entry name" value="BT1"/>
</dbReference>
<feature type="transmembrane region" description="Helical" evidence="7">
    <location>
        <begin position="74"/>
        <end position="92"/>
    </location>
</feature>
<sequence>MSTQQDQTKNPFISILTQPIQWLTMLTHHLNPSFIAGIFLIYGIGQGFSGSFFKLVSDYYWKDIQKIQPSTVQLYVGIYFIPWILKPIWGILTDAFPLLGYRRRPYFILAGVVGLVSASVVAVKGNLAPVAALMCFLGVSASLAIADVTIDACIARNSIEVPGLAPDLQSLCGFCSGSGALIGYLVSGFFVHHLGPQGAMENAGMTIRSMYKTIKYPQAWKPSLYMFLSLSLNVTTHEGHFYWYTDSKAGPAFSQEFVGVIYAIGAVASIIGVLIYHKYLKNYTFRNLVFYAQLLYAISGVLDLIFVLRWNLKIGIPDYFFVVIEETAVRITGKIRWMPMMVLSAKLCPLGIEGTFFALLMCIDSVGALISKWGGGLLLRVLHITRSDFNNLWLAVLIRDILRFVTLVLVFLVPNVGPYEGLLPSDGCEMDKRDGNVDEETLELVPINAKIEV</sequence>
<feature type="transmembrane region" description="Helical" evidence="7">
    <location>
        <begin position="34"/>
        <end position="53"/>
    </location>
</feature>
<feature type="transmembrane region" description="Helical" evidence="7">
    <location>
        <begin position="288"/>
        <end position="310"/>
    </location>
</feature>
<evidence type="ECO:0000256" key="5">
    <source>
        <dbReference type="ARBA" id="ARBA00022989"/>
    </source>
</evidence>
<proteinExistence type="inferred from homology"/>
<protein>
    <recommendedName>
        <fullName evidence="10">Folate-biopterin transporter 6</fullName>
    </recommendedName>
</protein>
<dbReference type="EMBL" id="JAMSHJ010000006">
    <property type="protein sequence ID" value="KAI5393715.1"/>
    <property type="molecule type" value="Genomic_DNA"/>
</dbReference>
<comment type="similarity">
    <text evidence="2">Belongs to the major facilitator superfamily. Folate-biopterin transporter (TC 2.A.71) family.</text>
</comment>
<evidence type="ECO:0000313" key="8">
    <source>
        <dbReference type="EMBL" id="KAI5393715.1"/>
    </source>
</evidence>
<evidence type="ECO:0000256" key="4">
    <source>
        <dbReference type="ARBA" id="ARBA00022692"/>
    </source>
</evidence>
<dbReference type="CDD" id="cd17484">
    <property type="entry name" value="MFS_FBT"/>
    <property type="match status" value="1"/>
</dbReference>
<dbReference type="Gene3D" id="1.20.1250.20">
    <property type="entry name" value="MFS general substrate transporter like domains"/>
    <property type="match status" value="2"/>
</dbReference>
<dbReference type="InterPro" id="IPR036259">
    <property type="entry name" value="MFS_trans_sf"/>
</dbReference>
<keyword evidence="9" id="KW-1185">Reference proteome</keyword>
<gene>
    <name evidence="8" type="ORF">KIW84_060725</name>
</gene>
<dbReference type="GO" id="GO:0016020">
    <property type="term" value="C:membrane"/>
    <property type="evidence" value="ECO:0007669"/>
    <property type="project" value="UniProtKB-SubCell"/>
</dbReference>
<feature type="transmembrane region" description="Helical" evidence="7">
    <location>
        <begin position="257"/>
        <end position="276"/>
    </location>
</feature>
<feature type="transmembrane region" description="Helical" evidence="7">
    <location>
        <begin position="392"/>
        <end position="413"/>
    </location>
</feature>
<feature type="transmembrane region" description="Helical" evidence="7">
    <location>
        <begin position="130"/>
        <end position="148"/>
    </location>
</feature>
<keyword evidence="3" id="KW-0813">Transport</keyword>
<evidence type="ECO:0000256" key="1">
    <source>
        <dbReference type="ARBA" id="ARBA00004141"/>
    </source>
</evidence>
<reference evidence="8 9" key="1">
    <citation type="journal article" date="2022" name="Nat. Genet.">
        <title>Improved pea reference genome and pan-genome highlight genomic features and evolutionary characteristics.</title>
        <authorList>
            <person name="Yang T."/>
            <person name="Liu R."/>
            <person name="Luo Y."/>
            <person name="Hu S."/>
            <person name="Wang D."/>
            <person name="Wang C."/>
            <person name="Pandey M.K."/>
            <person name="Ge S."/>
            <person name="Xu Q."/>
            <person name="Li N."/>
            <person name="Li G."/>
            <person name="Huang Y."/>
            <person name="Saxena R.K."/>
            <person name="Ji Y."/>
            <person name="Li M."/>
            <person name="Yan X."/>
            <person name="He Y."/>
            <person name="Liu Y."/>
            <person name="Wang X."/>
            <person name="Xiang C."/>
            <person name="Varshney R.K."/>
            <person name="Ding H."/>
            <person name="Gao S."/>
            <person name="Zong X."/>
        </authorList>
    </citation>
    <scope>NUCLEOTIDE SEQUENCE [LARGE SCALE GENOMIC DNA]</scope>
    <source>
        <strain evidence="8 9">cv. Zhongwan 6</strain>
    </source>
</reference>
<evidence type="ECO:0000256" key="3">
    <source>
        <dbReference type="ARBA" id="ARBA00022448"/>
    </source>
</evidence>
<evidence type="ECO:0000256" key="7">
    <source>
        <dbReference type="SAM" id="Phobius"/>
    </source>
</evidence>
<dbReference type="SUPFAM" id="SSF103473">
    <property type="entry name" value="MFS general substrate transporter"/>
    <property type="match status" value="1"/>
</dbReference>
<name>A0A9D4W3H6_PEA</name>
<keyword evidence="6 7" id="KW-0472">Membrane</keyword>
<feature type="transmembrane region" description="Helical" evidence="7">
    <location>
        <begin position="168"/>
        <end position="191"/>
    </location>
</feature>
<keyword evidence="4 7" id="KW-0812">Transmembrane</keyword>
<evidence type="ECO:0000256" key="2">
    <source>
        <dbReference type="ARBA" id="ARBA00007015"/>
    </source>
</evidence>
<dbReference type="AlphaFoldDB" id="A0A9D4W3H6"/>